<proteinExistence type="predicted"/>
<reference evidence="1 2" key="1">
    <citation type="submission" date="2023-02" db="EMBL/GenBank/DDBJ databases">
        <title>LHISI_Scaffold_Assembly.</title>
        <authorList>
            <person name="Stuart O.P."/>
            <person name="Cleave R."/>
            <person name="Magrath M.J.L."/>
            <person name="Mikheyev A.S."/>
        </authorList>
    </citation>
    <scope>NUCLEOTIDE SEQUENCE [LARGE SCALE GENOMIC DNA]</scope>
    <source>
        <strain evidence="1">Daus_M_001</strain>
        <tissue evidence="1">Leg muscle</tissue>
    </source>
</reference>
<dbReference type="Gene3D" id="3.30.420.10">
    <property type="entry name" value="Ribonuclease H-like superfamily/Ribonuclease H"/>
    <property type="match status" value="1"/>
</dbReference>
<keyword evidence="2" id="KW-1185">Reference proteome</keyword>
<organism evidence="1 2">
    <name type="scientific">Dryococelus australis</name>
    <dbReference type="NCBI Taxonomy" id="614101"/>
    <lineage>
        <taxon>Eukaryota</taxon>
        <taxon>Metazoa</taxon>
        <taxon>Ecdysozoa</taxon>
        <taxon>Arthropoda</taxon>
        <taxon>Hexapoda</taxon>
        <taxon>Insecta</taxon>
        <taxon>Pterygota</taxon>
        <taxon>Neoptera</taxon>
        <taxon>Polyneoptera</taxon>
        <taxon>Phasmatodea</taxon>
        <taxon>Verophasmatodea</taxon>
        <taxon>Anareolatae</taxon>
        <taxon>Phasmatidae</taxon>
        <taxon>Eurycanthinae</taxon>
        <taxon>Dryococelus</taxon>
    </lineage>
</organism>
<evidence type="ECO:0000313" key="1">
    <source>
        <dbReference type="EMBL" id="KAJ8881803.1"/>
    </source>
</evidence>
<protein>
    <recommendedName>
        <fullName evidence="3">Integrase catalytic domain-containing protein</fullName>
    </recommendedName>
</protein>
<evidence type="ECO:0000313" key="2">
    <source>
        <dbReference type="Proteomes" id="UP001159363"/>
    </source>
</evidence>
<name>A0ABQ9HBW2_9NEOP</name>
<dbReference type="InterPro" id="IPR036397">
    <property type="entry name" value="RNaseH_sf"/>
</dbReference>
<evidence type="ECO:0008006" key="3">
    <source>
        <dbReference type="Google" id="ProtNLM"/>
    </source>
</evidence>
<dbReference type="Proteomes" id="UP001159363">
    <property type="component" value="Chromosome 5"/>
</dbReference>
<gene>
    <name evidence="1" type="ORF">PR048_018289</name>
</gene>
<dbReference type="SUPFAM" id="SSF53098">
    <property type="entry name" value="Ribonuclease H-like"/>
    <property type="match status" value="1"/>
</dbReference>
<comment type="caution">
    <text evidence="1">The sequence shown here is derived from an EMBL/GenBank/DDBJ whole genome shotgun (WGS) entry which is preliminary data.</text>
</comment>
<accession>A0ABQ9HBW2</accession>
<sequence length="128" mass="13882">MQCLPSPFAPQSLIVEALGTSMSCQCIVAAFCGGRKKLFNKQHKNTYYTHCIICIRTFTACSSKGTNSSMGLDKEALVTTPHGHCQASARAILRCLFATHGLPDTLVSDNGSTFNSVFLQEFAMNNNI</sequence>
<dbReference type="EMBL" id="JARBHB010000006">
    <property type="protein sequence ID" value="KAJ8881803.1"/>
    <property type="molecule type" value="Genomic_DNA"/>
</dbReference>
<dbReference type="InterPro" id="IPR012337">
    <property type="entry name" value="RNaseH-like_sf"/>
</dbReference>